<evidence type="ECO:0000313" key="5">
    <source>
        <dbReference type="EMBL" id="XBL14568.1"/>
    </source>
</evidence>
<dbReference type="Gene3D" id="1.10.260.40">
    <property type="entry name" value="lambda repressor-like DNA-binding domains"/>
    <property type="match status" value="1"/>
</dbReference>
<dbReference type="Pfam" id="PF13377">
    <property type="entry name" value="Peripla_BP_3"/>
    <property type="match status" value="1"/>
</dbReference>
<dbReference type="InterPro" id="IPR000843">
    <property type="entry name" value="HTH_LacI"/>
</dbReference>
<dbReference type="PROSITE" id="PS50932">
    <property type="entry name" value="HTH_LACI_2"/>
    <property type="match status" value="1"/>
</dbReference>
<dbReference type="Proteomes" id="UP001224325">
    <property type="component" value="Chromosome"/>
</dbReference>
<dbReference type="SUPFAM" id="SSF47413">
    <property type="entry name" value="lambda repressor-like DNA-binding domains"/>
    <property type="match status" value="1"/>
</dbReference>
<dbReference type="SUPFAM" id="SSF53822">
    <property type="entry name" value="Periplasmic binding protein-like I"/>
    <property type="match status" value="1"/>
</dbReference>
<dbReference type="PANTHER" id="PTHR30146">
    <property type="entry name" value="LACI-RELATED TRANSCRIPTIONAL REPRESSOR"/>
    <property type="match status" value="1"/>
</dbReference>
<accession>A0AAU7EHH6</accession>
<dbReference type="AlphaFoldDB" id="A0AAU7EHH6"/>
<name>A0AAU7EHH6_9FLAO</name>
<dbReference type="InterPro" id="IPR028082">
    <property type="entry name" value="Peripla_BP_I"/>
</dbReference>
<evidence type="ECO:0000256" key="2">
    <source>
        <dbReference type="ARBA" id="ARBA00023125"/>
    </source>
</evidence>
<proteinExistence type="predicted"/>
<dbReference type="CDD" id="cd01392">
    <property type="entry name" value="HTH_LacI"/>
    <property type="match status" value="1"/>
</dbReference>
<dbReference type="RefSeq" id="WP_308992369.1">
    <property type="nucleotide sequence ID" value="NZ_CP155618.1"/>
</dbReference>
<dbReference type="InterPro" id="IPR046335">
    <property type="entry name" value="LacI/GalR-like_sensor"/>
</dbReference>
<dbReference type="KEGG" id="mlil:QLS71_000755"/>
<evidence type="ECO:0000259" key="4">
    <source>
        <dbReference type="PROSITE" id="PS50932"/>
    </source>
</evidence>
<dbReference type="PANTHER" id="PTHR30146:SF109">
    <property type="entry name" value="HTH-TYPE TRANSCRIPTIONAL REGULATOR GALS"/>
    <property type="match status" value="1"/>
</dbReference>
<keyword evidence="6" id="KW-1185">Reference proteome</keyword>
<dbReference type="InterPro" id="IPR010982">
    <property type="entry name" value="Lambda_DNA-bd_dom_sf"/>
</dbReference>
<keyword evidence="2 5" id="KW-0238">DNA-binding</keyword>
<dbReference type="Gene3D" id="3.40.50.2300">
    <property type="match status" value="2"/>
</dbReference>
<dbReference type="GO" id="GO:0003700">
    <property type="term" value="F:DNA-binding transcription factor activity"/>
    <property type="evidence" value="ECO:0007669"/>
    <property type="project" value="TreeGrafter"/>
</dbReference>
<keyword evidence="1" id="KW-0805">Transcription regulation</keyword>
<protein>
    <submittedName>
        <fullName evidence="5">LacI family DNA-binding transcriptional regulator</fullName>
    </submittedName>
</protein>
<sequence length="342" mass="39420">MKNKRHSIKDIAKSMGVSVTTVSFVLNGKAEEKKISKAVTKKILDYVEKIEYKPNQFAQGLRTGKSKIIVFMVEDFYFFFAKLATIIEDLAYKKGYKVIFCTNENKDNKSIELIDLYRNIKVDGYIIIPSPGLMPKIKELIDEGLPVILTDRYFPELDSNYVVIDNKEASYRATKHLITNNFKNIGFVTNDIEQTQMLDRLNGYKEAIEESNLSTHVITIPFDEYTLTRNKLEDNIKKFIEEMPQLDAIYFATNYLAISGLNVIKKNFPHYMDELGIMSFDDLDFFEFYTPTITAVSQPYFEIAQSLMDLMLNLLKDGKKNGGTTRIKLKTNLEIRNSTLSR</sequence>
<gene>
    <name evidence="5" type="ORF">QLS71_000755</name>
</gene>
<dbReference type="GO" id="GO:0000976">
    <property type="term" value="F:transcription cis-regulatory region binding"/>
    <property type="evidence" value="ECO:0007669"/>
    <property type="project" value="TreeGrafter"/>
</dbReference>
<evidence type="ECO:0000256" key="3">
    <source>
        <dbReference type="ARBA" id="ARBA00023163"/>
    </source>
</evidence>
<evidence type="ECO:0000313" key="6">
    <source>
        <dbReference type="Proteomes" id="UP001224325"/>
    </source>
</evidence>
<dbReference type="EMBL" id="CP155618">
    <property type="protein sequence ID" value="XBL14568.1"/>
    <property type="molecule type" value="Genomic_DNA"/>
</dbReference>
<reference evidence="5" key="1">
    <citation type="submission" date="2024-04" db="EMBL/GenBank/DDBJ databases">
        <title>Mariniflexile litorale, isolated from the shallow sediments of the Sea of Japan.</title>
        <authorList>
            <person name="Romanenko L."/>
            <person name="Isaeva M."/>
        </authorList>
    </citation>
    <scope>NUCLEOTIDE SEQUENCE [LARGE SCALE GENOMIC DNA]</scope>
    <source>
        <strain evidence="5">KMM 9835</strain>
    </source>
</reference>
<keyword evidence="3" id="KW-0804">Transcription</keyword>
<dbReference type="Pfam" id="PF00356">
    <property type="entry name" value="LacI"/>
    <property type="match status" value="1"/>
</dbReference>
<dbReference type="SMART" id="SM00354">
    <property type="entry name" value="HTH_LACI"/>
    <property type="match status" value="1"/>
</dbReference>
<organism evidence="5 6">
    <name type="scientific">Mariniflexile litorale</name>
    <dbReference type="NCBI Taxonomy" id="3045158"/>
    <lineage>
        <taxon>Bacteria</taxon>
        <taxon>Pseudomonadati</taxon>
        <taxon>Bacteroidota</taxon>
        <taxon>Flavobacteriia</taxon>
        <taxon>Flavobacteriales</taxon>
        <taxon>Flavobacteriaceae</taxon>
        <taxon>Mariniflexile</taxon>
    </lineage>
</organism>
<feature type="domain" description="HTH lacI-type" evidence="4">
    <location>
        <begin position="7"/>
        <end position="63"/>
    </location>
</feature>
<evidence type="ECO:0000256" key="1">
    <source>
        <dbReference type="ARBA" id="ARBA00023015"/>
    </source>
</evidence>